<dbReference type="EMBL" id="BPLR01011806">
    <property type="protein sequence ID" value="GIY49202.1"/>
    <property type="molecule type" value="Genomic_DNA"/>
</dbReference>
<gene>
    <name evidence="2" type="ORF">CEXT_37971</name>
</gene>
<sequence>MFGNYLFILCMLVSTCKCPASSTIDAIEGRTFATSGLASCPPKLELKNPGYRRKPFNFGFNYKFCEMFLCPGFTITKLKKCAEGKRYDPFLRSAGHYSVEDGPIYFFY</sequence>
<evidence type="ECO:0000313" key="3">
    <source>
        <dbReference type="Proteomes" id="UP001054945"/>
    </source>
</evidence>
<reference evidence="2 3" key="1">
    <citation type="submission" date="2021-06" db="EMBL/GenBank/DDBJ databases">
        <title>Caerostris extrusa draft genome.</title>
        <authorList>
            <person name="Kono N."/>
            <person name="Arakawa K."/>
        </authorList>
    </citation>
    <scope>NUCLEOTIDE SEQUENCE [LARGE SCALE GENOMIC DNA]</scope>
</reference>
<evidence type="ECO:0000313" key="2">
    <source>
        <dbReference type="EMBL" id="GIY49202.1"/>
    </source>
</evidence>
<dbReference type="AlphaFoldDB" id="A0AAV4TW21"/>
<organism evidence="2 3">
    <name type="scientific">Caerostris extrusa</name>
    <name type="common">Bark spider</name>
    <name type="synonym">Caerostris bankana</name>
    <dbReference type="NCBI Taxonomy" id="172846"/>
    <lineage>
        <taxon>Eukaryota</taxon>
        <taxon>Metazoa</taxon>
        <taxon>Ecdysozoa</taxon>
        <taxon>Arthropoda</taxon>
        <taxon>Chelicerata</taxon>
        <taxon>Arachnida</taxon>
        <taxon>Araneae</taxon>
        <taxon>Araneomorphae</taxon>
        <taxon>Entelegynae</taxon>
        <taxon>Araneoidea</taxon>
        <taxon>Araneidae</taxon>
        <taxon>Caerostris</taxon>
    </lineage>
</organism>
<proteinExistence type="predicted"/>
<feature type="signal peptide" evidence="1">
    <location>
        <begin position="1"/>
        <end position="22"/>
    </location>
</feature>
<keyword evidence="3" id="KW-1185">Reference proteome</keyword>
<dbReference type="Proteomes" id="UP001054945">
    <property type="component" value="Unassembled WGS sequence"/>
</dbReference>
<accession>A0AAV4TW21</accession>
<comment type="caution">
    <text evidence="2">The sequence shown here is derived from an EMBL/GenBank/DDBJ whole genome shotgun (WGS) entry which is preliminary data.</text>
</comment>
<name>A0AAV4TW21_CAEEX</name>
<protein>
    <submittedName>
        <fullName evidence="2">Uncharacterized protein</fullName>
    </submittedName>
</protein>
<evidence type="ECO:0000256" key="1">
    <source>
        <dbReference type="SAM" id="SignalP"/>
    </source>
</evidence>
<feature type="chain" id="PRO_5043831378" evidence="1">
    <location>
        <begin position="23"/>
        <end position="108"/>
    </location>
</feature>
<keyword evidence="1" id="KW-0732">Signal</keyword>